<dbReference type="Pfam" id="PF04075">
    <property type="entry name" value="F420H2_quin_red"/>
    <property type="match status" value="1"/>
</dbReference>
<gene>
    <name evidence="3" type="ORF">EWH70_35260</name>
</gene>
<dbReference type="AlphaFoldDB" id="A0A4Q7IXU4"/>
<dbReference type="EMBL" id="SFCC01000029">
    <property type="protein sequence ID" value="RZQ59249.1"/>
    <property type="molecule type" value="Genomic_DNA"/>
</dbReference>
<evidence type="ECO:0000313" key="3">
    <source>
        <dbReference type="EMBL" id="RZQ59249.1"/>
    </source>
</evidence>
<reference evidence="3 4" key="1">
    <citation type="submission" date="2019-02" db="EMBL/GenBank/DDBJ databases">
        <title>Draft genome sequence of Amycolatopsis sp. 8-3EHSu isolated from roots of Suaeda maritima.</title>
        <authorList>
            <person name="Duangmal K."/>
            <person name="Chantavorakit T."/>
        </authorList>
    </citation>
    <scope>NUCLEOTIDE SEQUENCE [LARGE SCALE GENOMIC DNA]</scope>
    <source>
        <strain evidence="3 4">8-3EHSu</strain>
    </source>
</reference>
<comment type="caution">
    <text evidence="3">The sequence shown here is derived from an EMBL/GenBank/DDBJ whole genome shotgun (WGS) entry which is preliminary data.</text>
</comment>
<dbReference type="NCBIfam" id="TIGR00026">
    <property type="entry name" value="hi_GC_TIGR00026"/>
    <property type="match status" value="1"/>
</dbReference>
<dbReference type="PANTHER" id="PTHR39428:SF3">
    <property type="entry name" value="DEAZAFLAVIN-DEPENDENT NITROREDUCTASE"/>
    <property type="match status" value="1"/>
</dbReference>
<evidence type="ECO:0000313" key="4">
    <source>
        <dbReference type="Proteomes" id="UP000292003"/>
    </source>
</evidence>
<dbReference type="Proteomes" id="UP000292003">
    <property type="component" value="Unassembled WGS sequence"/>
</dbReference>
<evidence type="ECO:0000256" key="2">
    <source>
        <dbReference type="ARBA" id="ARBA00049106"/>
    </source>
</evidence>
<keyword evidence="4" id="KW-1185">Reference proteome</keyword>
<dbReference type="Gene3D" id="2.30.110.10">
    <property type="entry name" value="Electron Transport, Fmn-binding Protein, Chain A"/>
    <property type="match status" value="1"/>
</dbReference>
<dbReference type="OrthoDB" id="8225825at2"/>
<dbReference type="GO" id="GO:0070967">
    <property type="term" value="F:coenzyme F420 binding"/>
    <property type="evidence" value="ECO:0007669"/>
    <property type="project" value="TreeGrafter"/>
</dbReference>
<dbReference type="GO" id="GO:0005886">
    <property type="term" value="C:plasma membrane"/>
    <property type="evidence" value="ECO:0007669"/>
    <property type="project" value="TreeGrafter"/>
</dbReference>
<comment type="catalytic activity">
    <reaction evidence="2">
        <text>oxidized coenzyme F420-(gamma-L-Glu)(n) + a quinol + H(+) = reduced coenzyme F420-(gamma-L-Glu)(n) + a quinone</text>
        <dbReference type="Rhea" id="RHEA:39663"/>
        <dbReference type="Rhea" id="RHEA-COMP:12939"/>
        <dbReference type="Rhea" id="RHEA-COMP:14378"/>
        <dbReference type="ChEBI" id="CHEBI:15378"/>
        <dbReference type="ChEBI" id="CHEBI:24646"/>
        <dbReference type="ChEBI" id="CHEBI:132124"/>
        <dbReference type="ChEBI" id="CHEBI:133980"/>
        <dbReference type="ChEBI" id="CHEBI:139511"/>
    </reaction>
</comment>
<dbReference type="InterPro" id="IPR012349">
    <property type="entry name" value="Split_barrel_FMN-bd"/>
</dbReference>
<name>A0A4Q7IXU4_9PSEU</name>
<dbReference type="PANTHER" id="PTHR39428">
    <property type="entry name" value="F420H(2)-DEPENDENT QUINONE REDUCTASE RV1261C"/>
    <property type="match status" value="1"/>
</dbReference>
<comment type="similarity">
    <text evidence="1">Belongs to the F420H(2)-dependent quinone reductase family.</text>
</comment>
<dbReference type="RefSeq" id="WP_130479947.1">
    <property type="nucleotide sequence ID" value="NZ_SFCC01000029.1"/>
</dbReference>
<protein>
    <submittedName>
        <fullName evidence="3">Nitroreductase family deazaflavin-dependent oxidoreductase</fullName>
    </submittedName>
</protein>
<sequence>MRQPRAGSPLWKPFALVMRGVAAVYRVSGGRIGGTLRGAPVLLLNHVGRRSGTRRQTPLLYLTDGDRLVLAASKAGSDRHPDWYHNLVAAPETSVLIGRRERAVRARVASAEERAAYWPRLVELYAAFDTYQRRTGGREIPVLILEPR</sequence>
<dbReference type="InterPro" id="IPR004378">
    <property type="entry name" value="F420H2_quin_Rdtase"/>
</dbReference>
<accession>A0A4Q7IXU4</accession>
<dbReference type="GO" id="GO:0016491">
    <property type="term" value="F:oxidoreductase activity"/>
    <property type="evidence" value="ECO:0007669"/>
    <property type="project" value="InterPro"/>
</dbReference>
<organism evidence="3 4">
    <name type="scientific">Amycolatopsis suaedae</name>
    <dbReference type="NCBI Taxonomy" id="2510978"/>
    <lineage>
        <taxon>Bacteria</taxon>
        <taxon>Bacillati</taxon>
        <taxon>Actinomycetota</taxon>
        <taxon>Actinomycetes</taxon>
        <taxon>Pseudonocardiales</taxon>
        <taxon>Pseudonocardiaceae</taxon>
        <taxon>Amycolatopsis</taxon>
    </lineage>
</organism>
<proteinExistence type="inferred from homology"/>
<evidence type="ECO:0000256" key="1">
    <source>
        <dbReference type="ARBA" id="ARBA00008710"/>
    </source>
</evidence>